<evidence type="ECO:0000259" key="2">
    <source>
        <dbReference type="Pfam" id="PF13372"/>
    </source>
</evidence>
<dbReference type="RefSeq" id="WP_083530566.1">
    <property type="nucleotide sequence ID" value="NZ_BDFD01000021.1"/>
</dbReference>
<protein>
    <recommendedName>
        <fullName evidence="2">Alginate export domain-containing protein</fullName>
    </recommendedName>
</protein>
<feature type="chain" id="PRO_5012001646" description="Alginate export domain-containing protein" evidence="1">
    <location>
        <begin position="25"/>
        <end position="429"/>
    </location>
</feature>
<dbReference type="Gene3D" id="2.40.160.100">
    <property type="match status" value="1"/>
</dbReference>
<reference evidence="3 4" key="1">
    <citation type="journal article" date="2017" name="Arch. Microbiol.">
        <title>Mariprofundus micogutta sp. nov., a novel iron-oxidizing zetaproteobacterium isolated from a deep-sea hydrothermal field at the Bayonnaise knoll of the Izu-Ogasawara arc, and a description of Mariprofundales ord. nov. and Zetaproteobacteria classis nov.</title>
        <authorList>
            <person name="Makita H."/>
            <person name="Tanaka E."/>
            <person name="Mitsunobu S."/>
            <person name="Miyazaki M."/>
            <person name="Nunoura T."/>
            <person name="Uematsu K."/>
            <person name="Takaki Y."/>
            <person name="Nishi S."/>
            <person name="Shimamura S."/>
            <person name="Takai K."/>
        </authorList>
    </citation>
    <scope>NUCLEOTIDE SEQUENCE [LARGE SCALE GENOMIC DNA]</scope>
    <source>
        <strain evidence="3 4">ET2</strain>
    </source>
</reference>
<dbReference type="AlphaFoldDB" id="A0A1L8CQM9"/>
<proteinExistence type="predicted"/>
<dbReference type="Proteomes" id="UP000231632">
    <property type="component" value="Unassembled WGS sequence"/>
</dbReference>
<dbReference type="STRING" id="1921010.MMIC_P2109"/>
<keyword evidence="4" id="KW-1185">Reference proteome</keyword>
<sequence>MRSKTIKHVCLSAAAMMIAGQAQAATWETSADIRERYQTFNNYNFNSAVDNDRQELDTRLYIKAKGDLGNGLSVFLQSQAVYIKNHTVTTGTQELTQADLLQAYLQYDIGDFGARLGRQQLVYGDQRLLGHLGWKDVARTFDGVKLMYKSGPIKLDAFAVHPSDIGAMTPSTAAPQGESLVTWEDRSLIGAYGTYTFAPKVGVDTYFINWNHTQQAAIGKGRNMNTFGARLFGKANGFDGTAEAAFQTGTWANNVSQKASAYAVKAGYTFDFWKTRFGVEYDYSPGDDKANVTTHKSFVFPFHTNHAHYGEMDFFSWANMKDINLSLKTSPVKGLTIIGNVHFLSLAEAKGDWLNVVGAGNVFAGAPGYTQTKAGTEVDMKVVYKVEAIKGLKLVGMYGVFNPGAAVAERNGGKADLAKFGYVLANYKF</sequence>
<dbReference type="SUPFAM" id="SSF56935">
    <property type="entry name" value="Porins"/>
    <property type="match status" value="1"/>
</dbReference>
<feature type="signal peptide" evidence="1">
    <location>
        <begin position="1"/>
        <end position="24"/>
    </location>
</feature>
<organism evidence="3 4">
    <name type="scientific">Mariprofundus micogutta</name>
    <dbReference type="NCBI Taxonomy" id="1921010"/>
    <lineage>
        <taxon>Bacteria</taxon>
        <taxon>Pseudomonadati</taxon>
        <taxon>Pseudomonadota</taxon>
        <taxon>Candidatius Mariprofundia</taxon>
        <taxon>Mariprofundales</taxon>
        <taxon>Mariprofundaceae</taxon>
        <taxon>Mariprofundus</taxon>
    </lineage>
</organism>
<dbReference type="Pfam" id="PF13372">
    <property type="entry name" value="Alginate_exp"/>
    <property type="match status" value="1"/>
</dbReference>
<name>A0A1L8CQM9_9PROT</name>
<evidence type="ECO:0000313" key="4">
    <source>
        <dbReference type="Proteomes" id="UP000231632"/>
    </source>
</evidence>
<evidence type="ECO:0000313" key="3">
    <source>
        <dbReference type="EMBL" id="GAV21129.1"/>
    </source>
</evidence>
<dbReference type="EMBL" id="BDFD01000021">
    <property type="protein sequence ID" value="GAV21129.1"/>
    <property type="molecule type" value="Genomic_DNA"/>
</dbReference>
<dbReference type="InterPro" id="IPR053728">
    <property type="entry name" value="Alginate_Permeability_Chnl"/>
</dbReference>
<evidence type="ECO:0000256" key="1">
    <source>
        <dbReference type="SAM" id="SignalP"/>
    </source>
</evidence>
<accession>A0A1L8CQM9</accession>
<gene>
    <name evidence="3" type="ORF">MMIC_P2109</name>
</gene>
<keyword evidence="1" id="KW-0732">Signal</keyword>
<dbReference type="InterPro" id="IPR025388">
    <property type="entry name" value="Alginate_export_dom"/>
</dbReference>
<comment type="caution">
    <text evidence="3">The sequence shown here is derived from an EMBL/GenBank/DDBJ whole genome shotgun (WGS) entry which is preliminary data.</text>
</comment>
<feature type="domain" description="Alginate export" evidence="2">
    <location>
        <begin position="31"/>
        <end position="414"/>
    </location>
</feature>